<feature type="region of interest" description="Disordered" evidence="1">
    <location>
        <begin position="95"/>
        <end position="192"/>
    </location>
</feature>
<proteinExistence type="predicted"/>
<dbReference type="EMBL" id="JASCZI010211509">
    <property type="protein sequence ID" value="MED6193439.1"/>
    <property type="molecule type" value="Genomic_DNA"/>
</dbReference>
<evidence type="ECO:0000256" key="1">
    <source>
        <dbReference type="SAM" id="MobiDB-lite"/>
    </source>
</evidence>
<evidence type="ECO:0000313" key="2">
    <source>
        <dbReference type="EMBL" id="MED6193439.1"/>
    </source>
</evidence>
<reference evidence="2 3" key="1">
    <citation type="journal article" date="2023" name="Plants (Basel)">
        <title>Bridging the Gap: Combining Genomics and Transcriptomics Approaches to Understand Stylosanthes scabra, an Orphan Legume from the Brazilian Caatinga.</title>
        <authorList>
            <person name="Ferreira-Neto J.R.C."/>
            <person name="da Silva M.D."/>
            <person name="Binneck E."/>
            <person name="de Melo N.F."/>
            <person name="da Silva R.H."/>
            <person name="de Melo A.L.T.M."/>
            <person name="Pandolfi V."/>
            <person name="Bustamante F.O."/>
            <person name="Brasileiro-Vidal A.C."/>
            <person name="Benko-Iseppon A.M."/>
        </authorList>
    </citation>
    <scope>NUCLEOTIDE SEQUENCE [LARGE SCALE GENOMIC DNA]</scope>
    <source>
        <tissue evidence="2">Leaves</tissue>
    </source>
</reference>
<keyword evidence="3" id="KW-1185">Reference proteome</keyword>
<feature type="compositionally biased region" description="Basic residues" evidence="1">
    <location>
        <begin position="126"/>
        <end position="153"/>
    </location>
</feature>
<feature type="compositionally biased region" description="Pro residues" evidence="1">
    <location>
        <begin position="98"/>
        <end position="125"/>
    </location>
</feature>
<accession>A0ABU6X7D0</accession>
<name>A0ABU6X7D0_9FABA</name>
<protein>
    <submittedName>
        <fullName evidence="2">Uncharacterized protein</fullName>
    </submittedName>
</protein>
<sequence length="222" mass="24441">MAFDKVRDLCKSYGRDLEIAFTAQQPQISAPSFSYWVPPNNNHENSLKVVWDGSLSLVFFALGEAFLLVQQSIDGNKDADNDLILKTRDIIQLSSVISPPPPPSPIVAPLPPPAEQQQQAPPPQPQHHHHHHHNNNNKTGSKSRRGRWKRHQSGRASDLFTGGSSTAASRRSGPRTTSSLPILTSRSSTVEEGLRTVRFTPEQATTTRKIRVGLSNGLPRPA</sequence>
<comment type="caution">
    <text evidence="2">The sequence shown here is derived from an EMBL/GenBank/DDBJ whole genome shotgun (WGS) entry which is preliminary data.</text>
</comment>
<dbReference type="Proteomes" id="UP001341840">
    <property type="component" value="Unassembled WGS sequence"/>
</dbReference>
<organism evidence="2 3">
    <name type="scientific">Stylosanthes scabra</name>
    <dbReference type="NCBI Taxonomy" id="79078"/>
    <lineage>
        <taxon>Eukaryota</taxon>
        <taxon>Viridiplantae</taxon>
        <taxon>Streptophyta</taxon>
        <taxon>Embryophyta</taxon>
        <taxon>Tracheophyta</taxon>
        <taxon>Spermatophyta</taxon>
        <taxon>Magnoliopsida</taxon>
        <taxon>eudicotyledons</taxon>
        <taxon>Gunneridae</taxon>
        <taxon>Pentapetalae</taxon>
        <taxon>rosids</taxon>
        <taxon>fabids</taxon>
        <taxon>Fabales</taxon>
        <taxon>Fabaceae</taxon>
        <taxon>Papilionoideae</taxon>
        <taxon>50 kb inversion clade</taxon>
        <taxon>dalbergioids sensu lato</taxon>
        <taxon>Dalbergieae</taxon>
        <taxon>Pterocarpus clade</taxon>
        <taxon>Stylosanthes</taxon>
    </lineage>
</organism>
<evidence type="ECO:0000313" key="3">
    <source>
        <dbReference type="Proteomes" id="UP001341840"/>
    </source>
</evidence>
<feature type="compositionally biased region" description="Low complexity" evidence="1">
    <location>
        <begin position="161"/>
        <end position="179"/>
    </location>
</feature>
<gene>
    <name evidence="2" type="ORF">PIB30_019554</name>
</gene>
<feature type="compositionally biased region" description="Polar residues" evidence="1">
    <location>
        <begin position="180"/>
        <end position="190"/>
    </location>
</feature>